<dbReference type="CDD" id="cd02649">
    <property type="entry name" value="nuc_hydro_CeIAG"/>
    <property type="match status" value="1"/>
</dbReference>
<sequence length="319" mass="34864">MATRRKLVIDCDPGNDDAMSILMALSDVNIDVIAITCVAGNCDVTQASLNALRVLQVAKKLDIPVYTGCDAPLLGERKPGSPYHGVDGLGDVPDPGAPGIDRIQIEHGVQALLQLSKEHAGELQLVSIGPLTNVAMAIRLDSAFGSRLKSCHIMGGNYQGRGNITMAAEFNFYADPEAAFVVLGQLCCPMTVMPWETCLEHAISWETHTNTRSHDTEKARFIKSVDEWSVNYVKPKNAPNFVPADEACMACFLSDDVIKSSVHVYATVETKGHYTSGQMVVDWRKRDVNDPLYKKPNVTIVTGLHQSLYEQLMDRALSC</sequence>
<comment type="similarity">
    <text evidence="1">Belongs to the IUNH family.</text>
</comment>
<evidence type="ECO:0000259" key="2">
    <source>
        <dbReference type="Pfam" id="PF01156"/>
    </source>
</evidence>
<dbReference type="InterPro" id="IPR001910">
    <property type="entry name" value="Inosine/uridine_hydrolase_dom"/>
</dbReference>
<evidence type="ECO:0000256" key="1">
    <source>
        <dbReference type="ARBA" id="ARBA00009176"/>
    </source>
</evidence>
<evidence type="ECO:0000313" key="3">
    <source>
        <dbReference type="EMBL" id="WAR31381.1"/>
    </source>
</evidence>
<dbReference type="Pfam" id="PF01156">
    <property type="entry name" value="IU_nuc_hydro"/>
    <property type="match status" value="1"/>
</dbReference>
<dbReference type="PANTHER" id="PTHR46190">
    <property type="entry name" value="SI:CH211-201H21.5-RELATED"/>
    <property type="match status" value="1"/>
</dbReference>
<accession>A0ABY7GJA9</accession>
<gene>
    <name evidence="3" type="ORF">MAR_033923</name>
    <name evidence="4" type="ORF">MAR_033978</name>
</gene>
<name>A0ABY7GJA9_MYAAR</name>
<dbReference type="PANTHER" id="PTHR46190:SF1">
    <property type="entry name" value="SI:CH211-201H21.5"/>
    <property type="match status" value="1"/>
</dbReference>
<protein>
    <submittedName>
        <fullName evidence="4">IUNH-like protein</fullName>
    </submittedName>
</protein>
<feature type="domain" description="Inosine/uridine-preferring nucleoside hydrolase" evidence="2">
    <location>
        <begin position="7"/>
        <end position="306"/>
    </location>
</feature>
<organism evidence="4 5">
    <name type="scientific">Mya arenaria</name>
    <name type="common">Soft-shell clam</name>
    <dbReference type="NCBI Taxonomy" id="6604"/>
    <lineage>
        <taxon>Eukaryota</taxon>
        <taxon>Metazoa</taxon>
        <taxon>Spiralia</taxon>
        <taxon>Lophotrochozoa</taxon>
        <taxon>Mollusca</taxon>
        <taxon>Bivalvia</taxon>
        <taxon>Autobranchia</taxon>
        <taxon>Heteroconchia</taxon>
        <taxon>Euheterodonta</taxon>
        <taxon>Imparidentia</taxon>
        <taxon>Neoheterodontei</taxon>
        <taxon>Myida</taxon>
        <taxon>Myoidea</taxon>
        <taxon>Myidae</taxon>
        <taxon>Mya</taxon>
    </lineage>
</organism>
<keyword evidence="5" id="KW-1185">Reference proteome</keyword>
<dbReference type="EMBL" id="CP111028">
    <property type="protein sequence ID" value="WAR31436.1"/>
    <property type="molecule type" value="Genomic_DNA"/>
</dbReference>
<dbReference type="EMBL" id="CP111028">
    <property type="protein sequence ID" value="WAR31381.1"/>
    <property type="molecule type" value="Genomic_DNA"/>
</dbReference>
<evidence type="ECO:0000313" key="5">
    <source>
        <dbReference type="Proteomes" id="UP001164746"/>
    </source>
</evidence>
<reference evidence="4" key="1">
    <citation type="submission" date="2022-11" db="EMBL/GenBank/DDBJ databases">
        <title>Centuries of genome instability and evolution in soft-shell clam transmissible cancer (bioRxiv).</title>
        <authorList>
            <person name="Hart S.F.M."/>
            <person name="Yonemitsu M.A."/>
            <person name="Giersch R.M."/>
            <person name="Beal B.F."/>
            <person name="Arriagada G."/>
            <person name="Davis B.W."/>
            <person name="Ostrander E.A."/>
            <person name="Goff S.P."/>
            <person name="Metzger M.J."/>
        </authorList>
    </citation>
    <scope>NUCLEOTIDE SEQUENCE</scope>
    <source>
        <strain evidence="4">MELC-2E11</strain>
        <tissue evidence="4">Siphon/mantle</tissue>
    </source>
</reference>
<dbReference type="Proteomes" id="UP001164746">
    <property type="component" value="Chromosome 17"/>
</dbReference>
<dbReference type="SUPFAM" id="SSF53590">
    <property type="entry name" value="Nucleoside hydrolase"/>
    <property type="match status" value="1"/>
</dbReference>
<dbReference type="InterPro" id="IPR036452">
    <property type="entry name" value="Ribo_hydro-like"/>
</dbReference>
<dbReference type="InterPro" id="IPR052775">
    <property type="entry name" value="IUN_hydrolase"/>
</dbReference>
<proteinExistence type="inferred from homology"/>
<evidence type="ECO:0000313" key="4">
    <source>
        <dbReference type="EMBL" id="WAR31436.1"/>
    </source>
</evidence>
<dbReference type="Gene3D" id="3.90.245.10">
    <property type="entry name" value="Ribonucleoside hydrolase-like"/>
    <property type="match status" value="1"/>
</dbReference>